<organism evidence="10 11">
    <name type="scientific">Synaphobranchus kaupii</name>
    <name type="common">Kaup's arrowtooth eel</name>
    <dbReference type="NCBI Taxonomy" id="118154"/>
    <lineage>
        <taxon>Eukaryota</taxon>
        <taxon>Metazoa</taxon>
        <taxon>Chordata</taxon>
        <taxon>Craniata</taxon>
        <taxon>Vertebrata</taxon>
        <taxon>Euteleostomi</taxon>
        <taxon>Actinopterygii</taxon>
        <taxon>Neopterygii</taxon>
        <taxon>Teleostei</taxon>
        <taxon>Anguilliformes</taxon>
        <taxon>Synaphobranchidae</taxon>
        <taxon>Synaphobranchus</taxon>
    </lineage>
</organism>
<feature type="domain" description="HTH psq-type" evidence="9">
    <location>
        <begin position="525"/>
        <end position="577"/>
    </location>
</feature>
<dbReference type="PROSITE" id="PS50960">
    <property type="entry name" value="HTH_PSQ"/>
    <property type="match status" value="1"/>
</dbReference>
<dbReference type="InterPro" id="IPR009057">
    <property type="entry name" value="Homeodomain-like_sf"/>
</dbReference>
<feature type="region of interest" description="Disordered" evidence="7">
    <location>
        <begin position="322"/>
        <end position="344"/>
    </location>
</feature>
<evidence type="ECO:0008006" key="12">
    <source>
        <dbReference type="Google" id="ProtNLM"/>
    </source>
</evidence>
<feature type="domain" description="Reverse transcriptase" evidence="8">
    <location>
        <begin position="1"/>
        <end position="178"/>
    </location>
</feature>
<sequence length="619" mass="68872">MVFADFSSAFNTVQPHLMGHKLLQMDVNPHLILWVLSFLTNRHQVVRINGHFSSTKIISTGAPHGSVISPVLFTLYTDNCRSSDLDIIYIKYLDDTVILDTTNLEGRLQTEMDRFSEWCRGNYLDLNASKTKELVIDYRREHSTISALEVNDQIIEQQCTIERRGFRQELDSWRHKLIHCVGFESILEGLFGPGLVKDLTLFQDCEPESVSDWSFDENCLFCCLRREKVKEHLVGLNNQVLLAGEDGCKQEQSKINRLEKQAEEFLNAVFYRKADIPGFSDPHIPLVAREIMQRMIRHKLLMADQDSPLDLTVKKADIEPSDQDGVLDLSTKKNHNVGGVSLKNSHGYSVVPRVKGRPVRADHVFRDGDGEDGLPPEKLTGRDEGEFRQLHPSQAPASSLAADQGRAAGPETAPAPSWSKSHFDSLLKLKASSTLNDLKDLPIYLENAGVFSKGPGLAKSQEAKKDHGHSPPVDLKIPQNRRSGLGGILDSSADFWGVGRGAVHLRAAVPYPPTRRGIPARNSQGRRGDGTRQYNSEILEEAISVVMNGKMSVSKAQNMYGIPHSTLEYKVKERLGTLKKPSKEEAEAHEDGRAGDGGRVGPPRPGRRDPRGGSDSKDE</sequence>
<keyword evidence="4" id="KW-0804">Transcription</keyword>
<dbReference type="SUPFAM" id="SSF46689">
    <property type="entry name" value="Homeodomain-like"/>
    <property type="match status" value="1"/>
</dbReference>
<dbReference type="InterPro" id="IPR007889">
    <property type="entry name" value="HTH_Psq"/>
</dbReference>
<dbReference type="PROSITE" id="PS50878">
    <property type="entry name" value="RT_POL"/>
    <property type="match status" value="1"/>
</dbReference>
<feature type="region of interest" description="Disordered" evidence="7">
    <location>
        <begin position="573"/>
        <end position="619"/>
    </location>
</feature>
<dbReference type="EMBL" id="JAINUF010000004">
    <property type="protein sequence ID" value="KAJ8365311.1"/>
    <property type="molecule type" value="Genomic_DNA"/>
</dbReference>
<feature type="compositionally biased region" description="Basic and acidic residues" evidence="7">
    <location>
        <begin position="359"/>
        <end position="368"/>
    </location>
</feature>
<accession>A0A9Q1FSX9</accession>
<evidence type="ECO:0000259" key="9">
    <source>
        <dbReference type="PROSITE" id="PS50960"/>
    </source>
</evidence>
<evidence type="ECO:0000259" key="8">
    <source>
        <dbReference type="PROSITE" id="PS50878"/>
    </source>
</evidence>
<reference evidence="10" key="1">
    <citation type="journal article" date="2023" name="Science">
        <title>Genome structures resolve the early diversification of teleost fishes.</title>
        <authorList>
            <person name="Parey E."/>
            <person name="Louis A."/>
            <person name="Montfort J."/>
            <person name="Bouchez O."/>
            <person name="Roques C."/>
            <person name="Iampietro C."/>
            <person name="Lluch J."/>
            <person name="Castinel A."/>
            <person name="Donnadieu C."/>
            <person name="Desvignes T."/>
            <person name="Floi Bucao C."/>
            <person name="Jouanno E."/>
            <person name="Wen M."/>
            <person name="Mejri S."/>
            <person name="Dirks R."/>
            <person name="Jansen H."/>
            <person name="Henkel C."/>
            <person name="Chen W.J."/>
            <person name="Zahm M."/>
            <person name="Cabau C."/>
            <person name="Klopp C."/>
            <person name="Thompson A.W."/>
            <person name="Robinson-Rechavi M."/>
            <person name="Braasch I."/>
            <person name="Lecointre G."/>
            <person name="Bobe J."/>
            <person name="Postlethwait J.H."/>
            <person name="Berthelot C."/>
            <person name="Roest Crollius H."/>
            <person name="Guiguen Y."/>
        </authorList>
    </citation>
    <scope>NUCLEOTIDE SEQUENCE</scope>
    <source>
        <strain evidence="10">WJC10195</strain>
    </source>
</reference>
<keyword evidence="5 6" id="KW-0539">Nucleus</keyword>
<keyword evidence="3 6" id="KW-0238">DNA-binding</keyword>
<dbReference type="Pfam" id="PF05225">
    <property type="entry name" value="HTH_psq"/>
    <property type="match status" value="1"/>
</dbReference>
<feature type="region of interest" description="Disordered" evidence="7">
    <location>
        <begin position="359"/>
        <end position="420"/>
    </location>
</feature>
<feature type="region of interest" description="Disordered" evidence="7">
    <location>
        <begin position="456"/>
        <end position="481"/>
    </location>
</feature>
<dbReference type="FunFam" id="1.10.10.60:FF:000019">
    <property type="entry name" value="Ligand-dependent corepressor isoform 1"/>
    <property type="match status" value="1"/>
</dbReference>
<keyword evidence="11" id="KW-1185">Reference proteome</keyword>
<dbReference type="InterPro" id="IPR000477">
    <property type="entry name" value="RT_dom"/>
</dbReference>
<gene>
    <name evidence="10" type="ORF">SKAU_G00141420</name>
</gene>
<dbReference type="GO" id="GO:0005634">
    <property type="term" value="C:nucleus"/>
    <property type="evidence" value="ECO:0007669"/>
    <property type="project" value="UniProtKB-SubCell"/>
</dbReference>
<feature type="compositionally biased region" description="Basic and acidic residues" evidence="7">
    <location>
        <begin position="606"/>
        <end position="619"/>
    </location>
</feature>
<evidence type="ECO:0000256" key="2">
    <source>
        <dbReference type="ARBA" id="ARBA00023015"/>
    </source>
</evidence>
<proteinExistence type="predicted"/>
<keyword evidence="2" id="KW-0805">Transcription regulation</keyword>
<dbReference type="PANTHER" id="PTHR21545:SF14">
    <property type="entry name" value="LIGAND-DEPENDENT COREPRESSOR"/>
    <property type="match status" value="1"/>
</dbReference>
<name>A0A9Q1FSX9_SYNKA</name>
<evidence type="ECO:0000313" key="10">
    <source>
        <dbReference type="EMBL" id="KAJ8365311.1"/>
    </source>
</evidence>
<dbReference type="Gene3D" id="1.10.10.60">
    <property type="entry name" value="Homeodomain-like"/>
    <property type="match status" value="1"/>
</dbReference>
<dbReference type="Pfam" id="PF00078">
    <property type="entry name" value="RVT_1"/>
    <property type="match status" value="1"/>
</dbReference>
<protein>
    <recommendedName>
        <fullName evidence="12">HTH psq-type domain-containing protein</fullName>
    </recommendedName>
</protein>
<evidence type="ECO:0000256" key="7">
    <source>
        <dbReference type="SAM" id="MobiDB-lite"/>
    </source>
</evidence>
<comment type="subcellular location">
    <subcellularLocation>
        <location evidence="1 6">Nucleus</location>
    </subcellularLocation>
</comment>
<evidence type="ECO:0000256" key="1">
    <source>
        <dbReference type="ARBA" id="ARBA00004123"/>
    </source>
</evidence>
<evidence type="ECO:0000256" key="6">
    <source>
        <dbReference type="PROSITE-ProRule" id="PRU00320"/>
    </source>
</evidence>
<feature type="compositionally biased region" description="Basic and acidic residues" evidence="7">
    <location>
        <begin position="573"/>
        <end position="596"/>
    </location>
</feature>
<feature type="compositionally biased region" description="Basic and acidic residues" evidence="7">
    <location>
        <begin position="379"/>
        <end position="389"/>
    </location>
</feature>
<evidence type="ECO:0000256" key="5">
    <source>
        <dbReference type="ARBA" id="ARBA00023242"/>
    </source>
</evidence>
<feature type="DNA-binding region" description="H-T-H motif" evidence="6">
    <location>
        <begin position="553"/>
        <end position="573"/>
    </location>
</feature>
<dbReference type="Proteomes" id="UP001152622">
    <property type="component" value="Chromosome 4"/>
</dbReference>
<comment type="caution">
    <text evidence="10">The sequence shown here is derived from an EMBL/GenBank/DDBJ whole genome shotgun (WGS) entry which is preliminary data.</text>
</comment>
<evidence type="ECO:0000313" key="11">
    <source>
        <dbReference type="Proteomes" id="UP001152622"/>
    </source>
</evidence>
<dbReference type="GO" id="GO:0003677">
    <property type="term" value="F:DNA binding"/>
    <property type="evidence" value="ECO:0007669"/>
    <property type="project" value="UniProtKB-UniRule"/>
</dbReference>
<evidence type="ECO:0000256" key="3">
    <source>
        <dbReference type="ARBA" id="ARBA00023125"/>
    </source>
</evidence>
<dbReference type="OrthoDB" id="10028342at2759"/>
<dbReference type="GO" id="GO:0006357">
    <property type="term" value="P:regulation of transcription by RNA polymerase II"/>
    <property type="evidence" value="ECO:0007669"/>
    <property type="project" value="TreeGrafter"/>
</dbReference>
<evidence type="ECO:0000256" key="4">
    <source>
        <dbReference type="ARBA" id="ARBA00023163"/>
    </source>
</evidence>
<dbReference type="AlphaFoldDB" id="A0A9Q1FSX9"/>
<dbReference type="PANTHER" id="PTHR21545">
    <property type="entry name" value="TRANSCRIPTION FACTOR MLR1/2"/>
    <property type="match status" value="1"/>
</dbReference>